<feature type="transmembrane region" description="Helical" evidence="5">
    <location>
        <begin position="16"/>
        <end position="33"/>
    </location>
</feature>
<name>A0AAW6DYC5_9FIRM</name>
<dbReference type="AlphaFoldDB" id="A0AAW6DYC5"/>
<protein>
    <submittedName>
        <fullName evidence="6">Manganese efflux pump</fullName>
    </submittedName>
</protein>
<sequence>MACHSNKFSSRYKSKAEIAGGIILVLIGLKIFLEGVGIPK</sequence>
<dbReference type="InterPro" id="IPR003810">
    <property type="entry name" value="Mntp/YtaF"/>
</dbReference>
<evidence type="ECO:0000256" key="1">
    <source>
        <dbReference type="ARBA" id="ARBA00022475"/>
    </source>
</evidence>
<evidence type="ECO:0000313" key="6">
    <source>
        <dbReference type="EMBL" id="MDB8743168.1"/>
    </source>
</evidence>
<evidence type="ECO:0000256" key="4">
    <source>
        <dbReference type="ARBA" id="ARBA00023136"/>
    </source>
</evidence>
<evidence type="ECO:0000313" key="7">
    <source>
        <dbReference type="Proteomes" id="UP001211421"/>
    </source>
</evidence>
<keyword evidence="3 5" id="KW-1133">Transmembrane helix</keyword>
<gene>
    <name evidence="6" type="ORF">PNV70_13960</name>
</gene>
<evidence type="ECO:0000256" key="2">
    <source>
        <dbReference type="ARBA" id="ARBA00022692"/>
    </source>
</evidence>
<keyword evidence="1" id="KW-1003">Cell membrane</keyword>
<evidence type="ECO:0000256" key="5">
    <source>
        <dbReference type="SAM" id="Phobius"/>
    </source>
</evidence>
<evidence type="ECO:0000256" key="3">
    <source>
        <dbReference type="ARBA" id="ARBA00022989"/>
    </source>
</evidence>
<proteinExistence type="predicted"/>
<organism evidence="6 7">
    <name type="scientific">Ruminococcus bicirculans</name>
    <name type="common">ex Wegman et al. 2014</name>
    <dbReference type="NCBI Taxonomy" id="1160721"/>
    <lineage>
        <taxon>Bacteria</taxon>
        <taxon>Bacillati</taxon>
        <taxon>Bacillota</taxon>
        <taxon>Clostridia</taxon>
        <taxon>Eubacteriales</taxon>
        <taxon>Oscillospiraceae</taxon>
        <taxon>Ruminococcus</taxon>
    </lineage>
</organism>
<comment type="caution">
    <text evidence="6">The sequence shown here is derived from an EMBL/GenBank/DDBJ whole genome shotgun (WGS) entry which is preliminary data.</text>
</comment>
<reference evidence="6" key="1">
    <citation type="submission" date="2023-01" db="EMBL/GenBank/DDBJ databases">
        <title>Human gut microbiome strain richness.</title>
        <authorList>
            <person name="Chen-Liaw A."/>
        </authorList>
    </citation>
    <scope>NUCLEOTIDE SEQUENCE</scope>
    <source>
        <strain evidence="6">D59st1_B8_D59t2_181005</strain>
    </source>
</reference>
<dbReference type="Proteomes" id="UP001211421">
    <property type="component" value="Unassembled WGS sequence"/>
</dbReference>
<dbReference type="Pfam" id="PF02659">
    <property type="entry name" value="Mntp"/>
    <property type="match status" value="1"/>
</dbReference>
<accession>A0AAW6DYC5</accession>
<dbReference type="EMBL" id="JAQMLS010000013">
    <property type="protein sequence ID" value="MDB8743168.1"/>
    <property type="molecule type" value="Genomic_DNA"/>
</dbReference>
<keyword evidence="2 5" id="KW-0812">Transmembrane</keyword>
<dbReference type="RefSeq" id="WP_195552242.1">
    <property type="nucleotide sequence ID" value="NZ_DAWEQM010000031.1"/>
</dbReference>
<keyword evidence="4 5" id="KW-0472">Membrane</keyword>